<keyword evidence="1" id="KW-0812">Transmembrane</keyword>
<evidence type="ECO:0000313" key="4">
    <source>
        <dbReference type="Proteomes" id="UP001214250"/>
    </source>
</evidence>
<feature type="transmembrane region" description="Helical" evidence="1">
    <location>
        <begin position="298"/>
        <end position="319"/>
    </location>
</feature>
<keyword evidence="3" id="KW-0808">Transferase</keyword>
<feature type="transmembrane region" description="Helical" evidence="1">
    <location>
        <begin position="266"/>
        <end position="286"/>
    </location>
</feature>
<dbReference type="InterPro" id="IPR050879">
    <property type="entry name" value="Acyltransferase_3"/>
</dbReference>
<dbReference type="GO" id="GO:0016746">
    <property type="term" value="F:acyltransferase activity"/>
    <property type="evidence" value="ECO:0007669"/>
    <property type="project" value="UniProtKB-KW"/>
</dbReference>
<dbReference type="Proteomes" id="UP001214250">
    <property type="component" value="Chromosome 2"/>
</dbReference>
<dbReference type="EMBL" id="CP117812">
    <property type="protein sequence ID" value="WDE98960.1"/>
    <property type="molecule type" value="Genomic_DNA"/>
</dbReference>
<keyword evidence="1" id="KW-1133">Transmembrane helix</keyword>
<feature type="transmembrane region" description="Helical" evidence="1">
    <location>
        <begin position="12"/>
        <end position="31"/>
    </location>
</feature>
<reference evidence="3 4" key="1">
    <citation type="submission" date="2023-02" db="EMBL/GenBank/DDBJ databases">
        <title>Genome sequence of Lentisphaera profundi SAORIC-696.</title>
        <authorList>
            <person name="Kim e."/>
            <person name="Cho J.-C."/>
            <person name="Choi A."/>
            <person name="Kang I."/>
        </authorList>
    </citation>
    <scope>NUCLEOTIDE SEQUENCE [LARGE SCALE GENOMIC DNA]</scope>
    <source>
        <strain evidence="3 4">SAORIC-696</strain>
    </source>
</reference>
<feature type="transmembrane region" description="Helical" evidence="1">
    <location>
        <begin position="208"/>
        <end position="228"/>
    </location>
</feature>
<proteinExistence type="predicted"/>
<evidence type="ECO:0000313" key="3">
    <source>
        <dbReference type="EMBL" id="WDE98960.1"/>
    </source>
</evidence>
<sequence length="389" mass="44797">MEMNKRVLSLDILRGICIMIVLIHHVSIDSIPNMPELTGLTGFIFWKIRGLGWSGVDLFFVLSGFLIGGLLLSELEQFKKINIKRFLLRRGLKIWPSYYFLIVVLALFGATNWIREGDFSDQLTQVIVHVLYLQNYFDIGTNGPTWSLTIEEHFYTILPFLILAIYNFSDKVNKNLKSLPIVMSIIIILIIANRFIHSYNVDDLKNHFMLSHFRFDSLLAGVVIQYFYRNNKEKMKALLTKHQLTIFSLAFLCVIPSMFWGRNTPFMFTLGFALLTLGYGLILSRVICHGFGSFESTYAAKALAHIGCWSYNIYLWHFFLPKLFKPFYEPIQIAISNISTVPEIVLLIQATFYIGLSILVGYLATVIIEKPFLKLRSKYVPQGFKPNVI</sequence>
<accession>A0ABY7VXI6</accession>
<name>A0ABY7VXI6_9BACT</name>
<feature type="transmembrane region" description="Helical" evidence="1">
    <location>
        <begin position="153"/>
        <end position="169"/>
    </location>
</feature>
<protein>
    <submittedName>
        <fullName evidence="3">Acyltransferase</fullName>
    </submittedName>
</protein>
<gene>
    <name evidence="3" type="ORF">PQO03_14060</name>
</gene>
<feature type="transmembrane region" description="Helical" evidence="1">
    <location>
        <begin position="344"/>
        <end position="368"/>
    </location>
</feature>
<keyword evidence="1" id="KW-0472">Membrane</keyword>
<organism evidence="3 4">
    <name type="scientific">Lentisphaera profundi</name>
    <dbReference type="NCBI Taxonomy" id="1658616"/>
    <lineage>
        <taxon>Bacteria</taxon>
        <taxon>Pseudomonadati</taxon>
        <taxon>Lentisphaerota</taxon>
        <taxon>Lentisphaeria</taxon>
        <taxon>Lentisphaerales</taxon>
        <taxon>Lentisphaeraceae</taxon>
        <taxon>Lentisphaera</taxon>
    </lineage>
</organism>
<dbReference type="PANTHER" id="PTHR23028:SF53">
    <property type="entry name" value="ACYL_TRANSF_3 DOMAIN-CONTAINING PROTEIN"/>
    <property type="match status" value="1"/>
</dbReference>
<feature type="transmembrane region" description="Helical" evidence="1">
    <location>
        <begin position="176"/>
        <end position="196"/>
    </location>
</feature>
<dbReference type="InterPro" id="IPR002656">
    <property type="entry name" value="Acyl_transf_3_dom"/>
</dbReference>
<feature type="transmembrane region" description="Helical" evidence="1">
    <location>
        <begin position="240"/>
        <end position="260"/>
    </location>
</feature>
<feature type="domain" description="Acyltransferase 3" evidence="2">
    <location>
        <begin position="8"/>
        <end position="362"/>
    </location>
</feature>
<evidence type="ECO:0000259" key="2">
    <source>
        <dbReference type="Pfam" id="PF01757"/>
    </source>
</evidence>
<feature type="transmembrane region" description="Helical" evidence="1">
    <location>
        <begin position="51"/>
        <end position="73"/>
    </location>
</feature>
<dbReference type="RefSeq" id="WP_274153825.1">
    <property type="nucleotide sequence ID" value="NZ_CP117812.1"/>
</dbReference>
<keyword evidence="3" id="KW-0012">Acyltransferase</keyword>
<dbReference type="Pfam" id="PF01757">
    <property type="entry name" value="Acyl_transf_3"/>
    <property type="match status" value="1"/>
</dbReference>
<keyword evidence="4" id="KW-1185">Reference proteome</keyword>
<evidence type="ECO:0000256" key="1">
    <source>
        <dbReference type="SAM" id="Phobius"/>
    </source>
</evidence>
<feature type="transmembrane region" description="Helical" evidence="1">
    <location>
        <begin position="94"/>
        <end position="114"/>
    </location>
</feature>
<dbReference type="PANTHER" id="PTHR23028">
    <property type="entry name" value="ACETYLTRANSFERASE"/>
    <property type="match status" value="1"/>
</dbReference>